<feature type="transmembrane region" description="Helical" evidence="1">
    <location>
        <begin position="439"/>
        <end position="457"/>
    </location>
</feature>
<name>A0A1R2CHM1_9CILI</name>
<organism evidence="2 3">
    <name type="scientific">Stentor coeruleus</name>
    <dbReference type="NCBI Taxonomy" id="5963"/>
    <lineage>
        <taxon>Eukaryota</taxon>
        <taxon>Sar</taxon>
        <taxon>Alveolata</taxon>
        <taxon>Ciliophora</taxon>
        <taxon>Postciliodesmatophora</taxon>
        <taxon>Heterotrichea</taxon>
        <taxon>Heterotrichida</taxon>
        <taxon>Stentoridae</taxon>
        <taxon>Stentor</taxon>
    </lineage>
</organism>
<feature type="transmembrane region" description="Helical" evidence="1">
    <location>
        <begin position="198"/>
        <end position="221"/>
    </location>
</feature>
<dbReference type="AlphaFoldDB" id="A0A1R2CHM1"/>
<keyword evidence="1" id="KW-0812">Transmembrane</keyword>
<comment type="caution">
    <text evidence="2">The sequence shown here is derived from an EMBL/GenBank/DDBJ whole genome shotgun (WGS) entry which is preliminary data.</text>
</comment>
<feature type="transmembrane region" description="Helical" evidence="1">
    <location>
        <begin position="280"/>
        <end position="300"/>
    </location>
</feature>
<evidence type="ECO:0000313" key="2">
    <source>
        <dbReference type="EMBL" id="OMJ88455.1"/>
    </source>
</evidence>
<feature type="transmembrane region" description="Helical" evidence="1">
    <location>
        <begin position="373"/>
        <end position="393"/>
    </location>
</feature>
<keyword evidence="3" id="KW-1185">Reference proteome</keyword>
<accession>A0A1R2CHM1</accession>
<dbReference type="OrthoDB" id="294541at2759"/>
<protein>
    <recommendedName>
        <fullName evidence="4">Amino acid transporter transmembrane domain-containing protein</fullName>
    </recommendedName>
</protein>
<evidence type="ECO:0008006" key="4">
    <source>
        <dbReference type="Google" id="ProtNLM"/>
    </source>
</evidence>
<dbReference type="EMBL" id="MPUH01000150">
    <property type="protein sequence ID" value="OMJ88455.1"/>
    <property type="molecule type" value="Genomic_DNA"/>
</dbReference>
<gene>
    <name evidence="2" type="ORF">SteCoe_9582</name>
</gene>
<feature type="transmembrane region" description="Helical" evidence="1">
    <location>
        <begin position="399"/>
        <end position="418"/>
    </location>
</feature>
<proteinExistence type="predicted"/>
<feature type="transmembrane region" description="Helical" evidence="1">
    <location>
        <begin position="169"/>
        <end position="186"/>
    </location>
</feature>
<feature type="transmembrane region" description="Helical" evidence="1">
    <location>
        <begin position="241"/>
        <end position="259"/>
    </location>
</feature>
<keyword evidence="1" id="KW-0472">Membrane</keyword>
<evidence type="ECO:0000256" key="1">
    <source>
        <dbReference type="SAM" id="Phobius"/>
    </source>
</evidence>
<evidence type="ECO:0000313" key="3">
    <source>
        <dbReference type="Proteomes" id="UP000187209"/>
    </source>
</evidence>
<feature type="transmembrane region" description="Helical" evidence="1">
    <location>
        <begin position="12"/>
        <end position="30"/>
    </location>
</feature>
<sequence length="458" mass="51745">MEQPLSSFYTHALVLNIILNPGMLAIPAAFSHSGVVLSGIILMITGILSFKLSHMLLEIHYKSSHIKNSKDYGYGKLSITQLVKGEVIPIVANENQENECRIDTDNASNILLGKILSFAPIVIFNTCSLLLMCLCFSTFASTLAYYLPIGPVETCDIYSENEFFTRCRGVYLFFLCVFMVFTYHYISRSIENQMNIHFVTCAYRLLLIIIASLFCLKLTIYQRNISTGIFKMFMPPTIYNFTNIGEILSVSFTCFLIQPQLASIYHLTQRPKSFSSTLKYCMFLCFFLFSLLGVILTLAIDDIQENFSYDFIGFTAGFMWQYRPLYSTFIELLLVMLSPVSAFSTGLIVGSSLKRNLGDYLCERELDNAFKKINLEFFILIIPFSFAIFTFPVGILLKIFGILAAVGYIAFIPVLNLISKKISLSSSQFDVHNASLWKVIMFIILGFCASIFIGGIYS</sequence>
<feature type="transmembrane region" description="Helical" evidence="1">
    <location>
        <begin position="329"/>
        <end position="353"/>
    </location>
</feature>
<feature type="transmembrane region" description="Helical" evidence="1">
    <location>
        <begin position="122"/>
        <end position="149"/>
    </location>
</feature>
<dbReference type="PANTHER" id="PTHR16189">
    <property type="entry name" value="TRANSMEMBRANE PROTEIN 104-RELATED"/>
    <property type="match status" value="1"/>
</dbReference>
<dbReference type="Proteomes" id="UP000187209">
    <property type="component" value="Unassembled WGS sequence"/>
</dbReference>
<keyword evidence="1" id="KW-1133">Transmembrane helix</keyword>
<reference evidence="2 3" key="1">
    <citation type="submission" date="2016-11" db="EMBL/GenBank/DDBJ databases">
        <title>The macronuclear genome of Stentor coeruleus: a giant cell with tiny introns.</title>
        <authorList>
            <person name="Slabodnick M."/>
            <person name="Ruby J.G."/>
            <person name="Reiff S.B."/>
            <person name="Swart E.C."/>
            <person name="Gosai S."/>
            <person name="Prabakaran S."/>
            <person name="Witkowska E."/>
            <person name="Larue G.E."/>
            <person name="Fisher S."/>
            <person name="Freeman R.M."/>
            <person name="Gunawardena J."/>
            <person name="Chu W."/>
            <person name="Stover N.A."/>
            <person name="Gregory B.D."/>
            <person name="Nowacki M."/>
            <person name="Derisi J."/>
            <person name="Roy S.W."/>
            <person name="Marshall W.F."/>
            <person name="Sood P."/>
        </authorList>
    </citation>
    <scope>NUCLEOTIDE SEQUENCE [LARGE SCALE GENOMIC DNA]</scope>
    <source>
        <strain evidence="2">WM001</strain>
    </source>
</reference>
<feature type="transmembrane region" description="Helical" evidence="1">
    <location>
        <begin position="36"/>
        <end position="57"/>
    </location>
</feature>